<accession>A0A645DWI7</accession>
<proteinExistence type="predicted"/>
<dbReference type="EMBL" id="VSSQ01040436">
    <property type="protein sequence ID" value="MPM93681.1"/>
    <property type="molecule type" value="Genomic_DNA"/>
</dbReference>
<dbReference type="AlphaFoldDB" id="A0A645DWI7"/>
<evidence type="ECO:0000313" key="1">
    <source>
        <dbReference type="EMBL" id="MPM93681.1"/>
    </source>
</evidence>
<comment type="caution">
    <text evidence="1">The sequence shown here is derived from an EMBL/GenBank/DDBJ whole genome shotgun (WGS) entry which is preliminary data.</text>
</comment>
<gene>
    <name evidence="1" type="ORF">SDC9_140823</name>
</gene>
<name>A0A645DWI7_9ZZZZ</name>
<organism evidence="1">
    <name type="scientific">bioreactor metagenome</name>
    <dbReference type="NCBI Taxonomy" id="1076179"/>
    <lineage>
        <taxon>unclassified sequences</taxon>
        <taxon>metagenomes</taxon>
        <taxon>ecological metagenomes</taxon>
    </lineage>
</organism>
<sequence length="140" mass="14142">MVSLIGGADGASQLIQGAEHGVRFPDISGKNPGVLHRSPGGIDHAVFINGIANLGAGAADGRVVDDNRIPQTRQLVDGVGVVAAGADGGKAALLVFQTAGAALFRHVLERSVVSGNGAQPELSGFHILSIQVNSHGEILP</sequence>
<reference evidence="1" key="1">
    <citation type="submission" date="2019-08" db="EMBL/GenBank/DDBJ databases">
        <authorList>
            <person name="Kucharzyk K."/>
            <person name="Murdoch R.W."/>
            <person name="Higgins S."/>
            <person name="Loffler F."/>
        </authorList>
    </citation>
    <scope>NUCLEOTIDE SEQUENCE</scope>
</reference>
<protein>
    <submittedName>
        <fullName evidence="1">Uncharacterized protein</fullName>
    </submittedName>
</protein>